<gene>
    <name evidence="2" type="ORF">AVO45_14730</name>
</gene>
<dbReference type="OrthoDB" id="7871094at2"/>
<dbReference type="RefSeq" id="WP_068349731.1">
    <property type="nucleotide sequence ID" value="NZ_LQBQ01000038.1"/>
</dbReference>
<dbReference type="EMBL" id="LQBQ01000038">
    <property type="protein sequence ID" value="KUJ73339.1"/>
    <property type="molecule type" value="Genomic_DNA"/>
</dbReference>
<dbReference type="AlphaFoldDB" id="A0A0X3TCI8"/>
<keyword evidence="3" id="KW-1185">Reference proteome</keyword>
<organism evidence="2 3">
    <name type="scientific">Ruegeria marisrubri</name>
    <dbReference type="NCBI Taxonomy" id="1685379"/>
    <lineage>
        <taxon>Bacteria</taxon>
        <taxon>Pseudomonadati</taxon>
        <taxon>Pseudomonadota</taxon>
        <taxon>Alphaproteobacteria</taxon>
        <taxon>Rhodobacterales</taxon>
        <taxon>Roseobacteraceae</taxon>
        <taxon>Ruegeria</taxon>
    </lineage>
</organism>
<dbReference type="Proteomes" id="UP000053791">
    <property type="component" value="Unassembled WGS sequence"/>
</dbReference>
<evidence type="ECO:0000256" key="1">
    <source>
        <dbReference type="SAM" id="SignalP"/>
    </source>
</evidence>
<feature type="chain" id="PRO_5007053968" description="Lipoprotein" evidence="1">
    <location>
        <begin position="20"/>
        <end position="61"/>
    </location>
</feature>
<feature type="signal peptide" evidence="1">
    <location>
        <begin position="1"/>
        <end position="19"/>
    </location>
</feature>
<keyword evidence="1" id="KW-0732">Signal</keyword>
<sequence length="61" mass="6448">MKLKFAALGAFALVLTACAQQEEPEPVYMQPSYDKYGAASCPDGYQVATTEAGQTVCSPLS</sequence>
<accession>A0A0X3TCI8</accession>
<comment type="caution">
    <text evidence="2">The sequence shown here is derived from an EMBL/GenBank/DDBJ whole genome shotgun (WGS) entry which is preliminary data.</text>
</comment>
<protein>
    <recommendedName>
        <fullName evidence="4">Lipoprotein</fullName>
    </recommendedName>
</protein>
<evidence type="ECO:0008006" key="4">
    <source>
        <dbReference type="Google" id="ProtNLM"/>
    </source>
</evidence>
<evidence type="ECO:0000313" key="3">
    <source>
        <dbReference type="Proteomes" id="UP000053791"/>
    </source>
</evidence>
<proteinExistence type="predicted"/>
<reference evidence="2 3" key="1">
    <citation type="submission" date="2015-12" db="EMBL/GenBank/DDBJ databases">
        <authorList>
            <person name="Shamseldin A."/>
            <person name="Moawad H."/>
            <person name="Abd El-Rahim W.M."/>
            <person name="Sadowsky M.J."/>
        </authorList>
    </citation>
    <scope>NUCLEOTIDE SEQUENCE [LARGE SCALE GENOMIC DNA]</scope>
    <source>
        <strain evidence="2 3">ZGT118</strain>
    </source>
</reference>
<name>A0A0X3TCI8_9RHOB</name>
<dbReference type="PROSITE" id="PS51257">
    <property type="entry name" value="PROKAR_LIPOPROTEIN"/>
    <property type="match status" value="1"/>
</dbReference>
<evidence type="ECO:0000313" key="2">
    <source>
        <dbReference type="EMBL" id="KUJ73339.1"/>
    </source>
</evidence>